<proteinExistence type="inferred from homology"/>
<feature type="domain" description="UvrD-like helicase C-terminal" evidence="13">
    <location>
        <begin position="287"/>
        <end position="558"/>
    </location>
</feature>
<comment type="caution">
    <text evidence="14">The sequence shown here is derived from an EMBL/GenBank/DDBJ whole genome shotgun (WGS) entry which is preliminary data.</text>
</comment>
<evidence type="ECO:0000256" key="3">
    <source>
        <dbReference type="ARBA" id="ARBA00022801"/>
    </source>
</evidence>
<name>A0A4Q0AIE0_9BACT</name>
<dbReference type="GO" id="GO:0003677">
    <property type="term" value="F:DNA binding"/>
    <property type="evidence" value="ECO:0007669"/>
    <property type="project" value="UniProtKB-KW"/>
</dbReference>
<dbReference type="Pfam" id="PF00580">
    <property type="entry name" value="UvrD-helicase"/>
    <property type="match status" value="1"/>
</dbReference>
<comment type="similarity">
    <text evidence="1">Belongs to the helicase family. UvrD subfamily.</text>
</comment>
<dbReference type="PROSITE" id="PS51217">
    <property type="entry name" value="UVRD_HELICASE_CTER"/>
    <property type="match status" value="1"/>
</dbReference>
<evidence type="ECO:0000256" key="11">
    <source>
        <dbReference type="PROSITE-ProRule" id="PRU00560"/>
    </source>
</evidence>
<dbReference type="Gene3D" id="1.10.10.160">
    <property type="match status" value="1"/>
</dbReference>
<keyword evidence="15" id="KW-1185">Reference proteome</keyword>
<dbReference type="GO" id="GO:0033202">
    <property type="term" value="C:DNA helicase complex"/>
    <property type="evidence" value="ECO:0007669"/>
    <property type="project" value="TreeGrafter"/>
</dbReference>
<evidence type="ECO:0000259" key="13">
    <source>
        <dbReference type="PROSITE" id="PS51217"/>
    </source>
</evidence>
<dbReference type="PANTHER" id="PTHR11070">
    <property type="entry name" value="UVRD / RECB / PCRA DNA HELICASE FAMILY MEMBER"/>
    <property type="match status" value="1"/>
</dbReference>
<dbReference type="InterPro" id="IPR000212">
    <property type="entry name" value="DNA_helicase_UvrD/REP"/>
</dbReference>
<keyword evidence="2 11" id="KW-0547">Nucleotide-binding</keyword>
<evidence type="ECO:0000256" key="2">
    <source>
        <dbReference type="ARBA" id="ARBA00022741"/>
    </source>
</evidence>
<evidence type="ECO:0000256" key="6">
    <source>
        <dbReference type="ARBA" id="ARBA00023125"/>
    </source>
</evidence>
<organism evidence="14 15">
    <name type="scientific">Candidatus Chaera renei</name>
    <dbReference type="NCBI Taxonomy" id="2506947"/>
    <lineage>
        <taxon>Bacteria</taxon>
        <taxon>Candidatus Saccharimonadota</taxon>
        <taxon>Candidatus Saccharimonadia</taxon>
        <taxon>Candidatus Saccharimonadales</taxon>
        <taxon>Candidatus Saccharimonadaceae</taxon>
        <taxon>Candidatus Chaera</taxon>
    </lineage>
</organism>
<dbReference type="AlphaFoldDB" id="A0A4Q0AIE0"/>
<dbReference type="Proteomes" id="UP000289269">
    <property type="component" value="Unassembled WGS sequence"/>
</dbReference>
<dbReference type="EC" id="5.6.2.4" evidence="9"/>
<dbReference type="InterPro" id="IPR013986">
    <property type="entry name" value="DExx_box_DNA_helicase_dom_sf"/>
</dbReference>
<evidence type="ECO:0000256" key="10">
    <source>
        <dbReference type="ARBA" id="ARBA00048988"/>
    </source>
</evidence>
<dbReference type="InterPro" id="IPR014016">
    <property type="entry name" value="UvrD-like_ATP-bd"/>
</dbReference>
<keyword evidence="6" id="KW-0238">DNA-binding</keyword>
<feature type="domain" description="UvrD-like helicase ATP-binding" evidence="12">
    <location>
        <begin position="3"/>
        <end position="286"/>
    </location>
</feature>
<evidence type="ECO:0000256" key="4">
    <source>
        <dbReference type="ARBA" id="ARBA00022806"/>
    </source>
</evidence>
<protein>
    <recommendedName>
        <fullName evidence="9">DNA 3'-5' helicase</fullName>
        <ecNumber evidence="9">5.6.2.4</ecNumber>
    </recommendedName>
</protein>
<dbReference type="PROSITE" id="PS51198">
    <property type="entry name" value="UVRD_HELICASE_ATP_BIND"/>
    <property type="match status" value="1"/>
</dbReference>
<evidence type="ECO:0000256" key="8">
    <source>
        <dbReference type="ARBA" id="ARBA00034617"/>
    </source>
</evidence>
<evidence type="ECO:0000256" key="1">
    <source>
        <dbReference type="ARBA" id="ARBA00009922"/>
    </source>
</evidence>
<keyword evidence="7" id="KW-0413">Isomerase</keyword>
<dbReference type="InterPro" id="IPR014017">
    <property type="entry name" value="DNA_helicase_UvrD-like_C"/>
</dbReference>
<accession>A0A4Q0AIE0</accession>
<evidence type="ECO:0000313" key="15">
    <source>
        <dbReference type="Proteomes" id="UP000289269"/>
    </source>
</evidence>
<dbReference type="EMBL" id="SCKW01000025">
    <property type="protein sequence ID" value="RWZ78974.1"/>
    <property type="molecule type" value="Genomic_DNA"/>
</dbReference>
<dbReference type="Gene3D" id="3.40.50.300">
    <property type="entry name" value="P-loop containing nucleotide triphosphate hydrolases"/>
    <property type="match status" value="2"/>
</dbReference>
<comment type="catalytic activity">
    <reaction evidence="10">
        <text>ATP + H2O = ADP + phosphate + H(+)</text>
        <dbReference type="Rhea" id="RHEA:13065"/>
        <dbReference type="ChEBI" id="CHEBI:15377"/>
        <dbReference type="ChEBI" id="CHEBI:15378"/>
        <dbReference type="ChEBI" id="CHEBI:30616"/>
        <dbReference type="ChEBI" id="CHEBI:43474"/>
        <dbReference type="ChEBI" id="CHEBI:456216"/>
        <dbReference type="EC" id="5.6.2.4"/>
    </reaction>
</comment>
<dbReference type="GO" id="GO:0005524">
    <property type="term" value="F:ATP binding"/>
    <property type="evidence" value="ECO:0007669"/>
    <property type="project" value="UniProtKB-UniRule"/>
</dbReference>
<dbReference type="GO" id="GO:0005829">
    <property type="term" value="C:cytosol"/>
    <property type="evidence" value="ECO:0007669"/>
    <property type="project" value="TreeGrafter"/>
</dbReference>
<sequence>MDSQLNPAQAEAAKHSAGPLLILAGAGSGKTKTLTYRIAYLIECRGVAPEDILAVTFTNKAAKEMRHRLGELLGRDAGYRSFMPWMGTFHGICVRLLRVSGPAAGVPEDFVIFDESDRLAAVKDVMKQLKIDEKRYAAKAVVSLISSAKNELLGADAFRETARLPLQRVAADVYGLYEKQLSRAKALDFDDLIKRSVELLKRHPSIRRGWQDRFKHILIDEYQDTNAAQYQLVKLLINQQRNICAVGDDWQSIYSWRGADFTNILNFERDFPGTKVVKLEQNYRSTRHILEAAHNVISKNKQRSDKKLWTSADGGLPVQITHVASERHEGETVVLQIRSAISMGARRYGDFAVLYRTNAQSRSIEEAFIRWGVPYRIVGGQRFYDRKEIKDLIAYLRLIYQPADRASFLRIANVPSRGLGSVSLNRFLAWQDASGLDLAMSSLAAGQCPGLTPRAARAFKEFGGMLADFRAQAPGLKVSRLIELLIGRIGYDSHLNDGYGLQAAERLENVKELVSVARQHDEVGLAGFLEEVSLISDLDGLDDSASAVTMMTLHAAKGLEFPVVFMVGMEESLMPHSRALYDASEMEEERRLCYVGMTRAKEELHLLAAASRLIFGGWQHNPPSRFLSDIRPQAVQTPAAPATPQASAEPYLALEAAALNPGDKVLHKVFGPGKVVSVEGSAAEIDFGGVGLKTLNLAFAPLERL</sequence>
<dbReference type="GO" id="GO:0016887">
    <property type="term" value="F:ATP hydrolysis activity"/>
    <property type="evidence" value="ECO:0007669"/>
    <property type="project" value="RHEA"/>
</dbReference>
<keyword evidence="3 11" id="KW-0378">Hydrolase</keyword>
<dbReference type="Pfam" id="PF13361">
    <property type="entry name" value="UvrD_C"/>
    <property type="match status" value="2"/>
</dbReference>
<evidence type="ECO:0000256" key="5">
    <source>
        <dbReference type="ARBA" id="ARBA00022840"/>
    </source>
</evidence>
<keyword evidence="5 11" id="KW-0067">ATP-binding</keyword>
<evidence type="ECO:0000256" key="7">
    <source>
        <dbReference type="ARBA" id="ARBA00023235"/>
    </source>
</evidence>
<dbReference type="InterPro" id="IPR027417">
    <property type="entry name" value="P-loop_NTPase"/>
</dbReference>
<dbReference type="GO" id="GO:0000725">
    <property type="term" value="P:recombinational repair"/>
    <property type="evidence" value="ECO:0007669"/>
    <property type="project" value="TreeGrafter"/>
</dbReference>
<dbReference type="CDD" id="cd17932">
    <property type="entry name" value="DEXQc_UvrD"/>
    <property type="match status" value="1"/>
</dbReference>
<dbReference type="PANTHER" id="PTHR11070:SF2">
    <property type="entry name" value="ATP-DEPENDENT DNA HELICASE SRS2"/>
    <property type="match status" value="1"/>
</dbReference>
<feature type="binding site" evidence="11">
    <location>
        <begin position="24"/>
        <end position="31"/>
    </location>
    <ligand>
        <name>ATP</name>
        <dbReference type="ChEBI" id="CHEBI:30616"/>
    </ligand>
</feature>
<dbReference type="SUPFAM" id="SSF52540">
    <property type="entry name" value="P-loop containing nucleoside triphosphate hydrolases"/>
    <property type="match status" value="1"/>
</dbReference>
<evidence type="ECO:0000313" key="14">
    <source>
        <dbReference type="EMBL" id="RWZ78974.1"/>
    </source>
</evidence>
<dbReference type="GO" id="GO:0043138">
    <property type="term" value="F:3'-5' DNA helicase activity"/>
    <property type="evidence" value="ECO:0007669"/>
    <property type="project" value="UniProtKB-EC"/>
</dbReference>
<dbReference type="Gene3D" id="1.10.486.10">
    <property type="entry name" value="PCRA, domain 4"/>
    <property type="match status" value="1"/>
</dbReference>
<comment type="catalytic activity">
    <reaction evidence="8">
        <text>Couples ATP hydrolysis with the unwinding of duplex DNA by translocating in the 3'-5' direction.</text>
        <dbReference type="EC" id="5.6.2.4"/>
    </reaction>
</comment>
<reference evidence="14" key="1">
    <citation type="submission" date="2019-01" db="EMBL/GenBank/DDBJ databases">
        <title>Genomic signatures and co-occurrence patterns of the ultra-small Saccharimodia (Patescibacteria phylum) suggest a symbiotic lifestyle.</title>
        <authorList>
            <person name="Lemos L."/>
            <person name="Medeiros J."/>
            <person name="Andreote F."/>
            <person name="Fernandes G."/>
            <person name="Varani A."/>
            <person name="Oliveira G."/>
            <person name="Pylro V."/>
        </authorList>
    </citation>
    <scope>NUCLEOTIDE SEQUENCE [LARGE SCALE GENOMIC DNA]</scope>
    <source>
        <strain evidence="14">AMD01</strain>
    </source>
</reference>
<evidence type="ECO:0000256" key="9">
    <source>
        <dbReference type="ARBA" id="ARBA00034808"/>
    </source>
</evidence>
<dbReference type="CDD" id="cd18807">
    <property type="entry name" value="SF1_C_UvrD"/>
    <property type="match status" value="1"/>
</dbReference>
<dbReference type="Pfam" id="PF21196">
    <property type="entry name" value="PcrA_UvrD_tudor"/>
    <property type="match status" value="1"/>
</dbReference>
<evidence type="ECO:0000259" key="12">
    <source>
        <dbReference type="PROSITE" id="PS51198"/>
    </source>
</evidence>
<gene>
    <name evidence="14" type="ORF">EOT04_02550</name>
</gene>
<keyword evidence="4 11" id="KW-0347">Helicase</keyword>